<dbReference type="InterPro" id="IPR009282">
    <property type="entry name" value="DUF937"/>
</dbReference>
<dbReference type="EMBL" id="LPUF01000006">
    <property type="protein sequence ID" value="OQK15133.1"/>
    <property type="molecule type" value="Genomic_DNA"/>
</dbReference>
<name>A0A1V8M128_9GAMM</name>
<gene>
    <name evidence="1" type="ORF">AU255_19330</name>
</gene>
<dbReference type="OrthoDB" id="5526542at2"/>
<dbReference type="Pfam" id="PF06078">
    <property type="entry name" value="DUF937"/>
    <property type="match status" value="1"/>
</dbReference>
<evidence type="ECO:0000313" key="1">
    <source>
        <dbReference type="EMBL" id="OQK15133.1"/>
    </source>
</evidence>
<dbReference type="Proteomes" id="UP000191980">
    <property type="component" value="Unassembled WGS sequence"/>
</dbReference>
<accession>A0A1V8M128</accession>
<organism evidence="1 2">
    <name type="scientific">Methyloprofundus sedimenti</name>
    <dbReference type="NCBI Taxonomy" id="1420851"/>
    <lineage>
        <taxon>Bacteria</taxon>
        <taxon>Pseudomonadati</taxon>
        <taxon>Pseudomonadota</taxon>
        <taxon>Gammaproteobacteria</taxon>
        <taxon>Methylococcales</taxon>
        <taxon>Methylococcaceae</taxon>
        <taxon>Methyloprofundus</taxon>
    </lineage>
</organism>
<evidence type="ECO:0000313" key="2">
    <source>
        <dbReference type="Proteomes" id="UP000191980"/>
    </source>
</evidence>
<dbReference type="RefSeq" id="WP_080524558.1">
    <property type="nucleotide sequence ID" value="NZ_LPUF01000006.1"/>
</dbReference>
<protein>
    <recommendedName>
        <fullName evidence="3">DUF937 domain-containing protein</fullName>
    </recommendedName>
</protein>
<dbReference type="STRING" id="1420851.AU255_19330"/>
<comment type="caution">
    <text evidence="1">The sequence shown here is derived from an EMBL/GenBank/DDBJ whole genome shotgun (WGS) entry which is preliminary data.</text>
</comment>
<keyword evidence="2" id="KW-1185">Reference proteome</keyword>
<evidence type="ECO:0008006" key="3">
    <source>
        <dbReference type="Google" id="ProtNLM"/>
    </source>
</evidence>
<reference evidence="1 2" key="1">
    <citation type="submission" date="2015-12" db="EMBL/GenBank/DDBJ databases">
        <authorList>
            <person name="Shamseldin A."/>
            <person name="Moawad H."/>
            <person name="Abd El-Rahim W.M."/>
            <person name="Sadowsky M.J."/>
        </authorList>
    </citation>
    <scope>NUCLEOTIDE SEQUENCE [LARGE SCALE GENOMIC DNA]</scope>
    <source>
        <strain evidence="1 2">WF1</strain>
    </source>
</reference>
<sequence>MGILDTLLSGQDAQLITQLARNSGINEADVQKVIGQLLPAVSDGIKTNASTSEGLGALVSALGKGDYQHYLDHPEQLTEPAATEEGNAILGHVLGSRDVSRNVAEQAAQKTGVDSGIIKQLLPLVATAVMSALSKETKDSPIGGRGQSLDMSSILGADASPVVGMITSFLDTNNDGDITDDLFNMAKKFF</sequence>
<proteinExistence type="predicted"/>
<dbReference type="AlphaFoldDB" id="A0A1V8M128"/>